<accession>A0A4R2Q8I2</accession>
<evidence type="ECO:0000313" key="1">
    <source>
        <dbReference type="EMBL" id="TCP43025.1"/>
    </source>
</evidence>
<proteinExistence type="predicted"/>
<dbReference type="EMBL" id="SLXP01000002">
    <property type="protein sequence ID" value="TCP43025.1"/>
    <property type="molecule type" value="Genomic_DNA"/>
</dbReference>
<keyword evidence="2" id="KW-1185">Reference proteome</keyword>
<reference evidence="1 2" key="1">
    <citation type="submission" date="2019-03" db="EMBL/GenBank/DDBJ databases">
        <title>Genomic Encyclopedia of Type Strains, Phase IV (KMG-IV): sequencing the most valuable type-strain genomes for metagenomic binning, comparative biology and taxonomic classification.</title>
        <authorList>
            <person name="Goeker M."/>
        </authorList>
    </citation>
    <scope>NUCLEOTIDE SEQUENCE [LARGE SCALE GENOMIC DNA]</scope>
    <source>
        <strain evidence="1 2">DSM 18063</strain>
    </source>
</reference>
<dbReference type="AlphaFoldDB" id="A0A4R2Q8I2"/>
<name>A0A4R2Q8I2_9RHOB</name>
<dbReference type="Gene3D" id="3.40.50.1100">
    <property type="match status" value="2"/>
</dbReference>
<organism evidence="1 2">
    <name type="scientific">Rhodovulum marinum</name>
    <dbReference type="NCBI Taxonomy" id="320662"/>
    <lineage>
        <taxon>Bacteria</taxon>
        <taxon>Pseudomonadati</taxon>
        <taxon>Pseudomonadota</taxon>
        <taxon>Alphaproteobacteria</taxon>
        <taxon>Rhodobacterales</taxon>
        <taxon>Paracoccaceae</taxon>
        <taxon>Rhodovulum</taxon>
    </lineage>
</organism>
<protein>
    <submittedName>
        <fullName evidence="1">Pyridoxal-phosphate dependent enzyme</fullName>
    </submittedName>
</protein>
<dbReference type="InterPro" id="IPR036052">
    <property type="entry name" value="TrpB-like_PALP_sf"/>
</dbReference>
<evidence type="ECO:0000313" key="2">
    <source>
        <dbReference type="Proteomes" id="UP000294835"/>
    </source>
</evidence>
<sequence length="131" mass="13585">MRAGPRQGLSRGDAELPNCDKGMAMCLSLADIMAAAARIRGVADAPPLVPSPFLSRLAGTDALLKRDIAQPIGAFKLRGALNAVAGPGDVPGVVPRAKVTGMRALRAEAWIVTVQDVTLGDLTVKETPYAP</sequence>
<dbReference type="SUPFAM" id="SSF53686">
    <property type="entry name" value="Tryptophan synthase beta subunit-like PLP-dependent enzymes"/>
    <property type="match status" value="1"/>
</dbReference>
<dbReference type="Proteomes" id="UP000294835">
    <property type="component" value="Unassembled WGS sequence"/>
</dbReference>
<comment type="caution">
    <text evidence="1">The sequence shown here is derived from an EMBL/GenBank/DDBJ whole genome shotgun (WGS) entry which is preliminary data.</text>
</comment>
<gene>
    <name evidence="1" type="ORF">EV662_102217</name>
</gene>